<evidence type="ECO:0000313" key="11">
    <source>
        <dbReference type="Proteomes" id="UP000050741"/>
    </source>
</evidence>
<evidence type="ECO:0000313" key="12">
    <source>
        <dbReference type="WBParaSite" id="GPLIN_000084800"/>
    </source>
</evidence>
<protein>
    <recommendedName>
        <fullName evidence="3">polynucleotide adenylyltransferase</fullName>
        <ecNumber evidence="3">2.7.7.19</ecNumber>
    </recommendedName>
</protein>
<dbReference type="Gene3D" id="1.10.1410.10">
    <property type="match status" value="1"/>
</dbReference>
<evidence type="ECO:0000256" key="1">
    <source>
        <dbReference type="ARBA" id="ARBA00004123"/>
    </source>
</evidence>
<dbReference type="SUPFAM" id="SSF81631">
    <property type="entry name" value="PAP/OAS1 substrate-binding domain"/>
    <property type="match status" value="1"/>
</dbReference>
<dbReference type="Proteomes" id="UP000050741">
    <property type="component" value="Unassembled WGS sequence"/>
</dbReference>
<keyword evidence="6" id="KW-0547">Nucleotide-binding</keyword>
<proteinExistence type="inferred from homology"/>
<organism evidence="11 12">
    <name type="scientific">Globodera pallida</name>
    <name type="common">Potato cyst nematode worm</name>
    <name type="synonym">Heterodera pallida</name>
    <dbReference type="NCBI Taxonomy" id="36090"/>
    <lineage>
        <taxon>Eukaryota</taxon>
        <taxon>Metazoa</taxon>
        <taxon>Ecdysozoa</taxon>
        <taxon>Nematoda</taxon>
        <taxon>Chromadorea</taxon>
        <taxon>Rhabditida</taxon>
        <taxon>Tylenchina</taxon>
        <taxon>Tylenchomorpha</taxon>
        <taxon>Tylenchoidea</taxon>
        <taxon>Heteroderidae</taxon>
        <taxon>Heteroderinae</taxon>
        <taxon>Globodera</taxon>
    </lineage>
</organism>
<evidence type="ECO:0000256" key="6">
    <source>
        <dbReference type="ARBA" id="ARBA00022741"/>
    </source>
</evidence>
<evidence type="ECO:0000256" key="4">
    <source>
        <dbReference type="ARBA" id="ARBA00022664"/>
    </source>
</evidence>
<dbReference type="PANTHER" id="PTHR10682">
    <property type="entry name" value="POLY A POLYMERASE"/>
    <property type="match status" value="1"/>
</dbReference>
<keyword evidence="7" id="KW-0067">ATP-binding</keyword>
<dbReference type="AlphaFoldDB" id="A0A183BJR9"/>
<reference evidence="11" key="2">
    <citation type="submission" date="2014-05" db="EMBL/GenBank/DDBJ databases">
        <title>The genome and life-stage specific transcriptomes of Globodera pallida elucidate key aspects of plant parasitism by a cyst nematode.</title>
        <authorList>
            <person name="Cotton J.A."/>
            <person name="Lilley C.J."/>
            <person name="Jones L.M."/>
            <person name="Kikuchi T."/>
            <person name="Reid A.J."/>
            <person name="Thorpe P."/>
            <person name="Tsai I.J."/>
            <person name="Beasley H."/>
            <person name="Blok V."/>
            <person name="Cock P.J.A."/>
            <person name="Van den Akker S.E."/>
            <person name="Holroyd N."/>
            <person name="Hunt M."/>
            <person name="Mantelin S."/>
            <person name="Naghra H."/>
            <person name="Pain A."/>
            <person name="Palomares-Rius J.E."/>
            <person name="Zarowiecki M."/>
            <person name="Berriman M."/>
            <person name="Jones J.T."/>
            <person name="Urwin P.E."/>
        </authorList>
    </citation>
    <scope>NUCLEOTIDE SEQUENCE [LARGE SCALE GENOMIC DNA]</scope>
    <source>
        <strain evidence="11">Lindley</strain>
    </source>
</reference>
<dbReference type="Pfam" id="PF04928">
    <property type="entry name" value="PAP_central"/>
    <property type="match status" value="1"/>
</dbReference>
<evidence type="ECO:0000256" key="8">
    <source>
        <dbReference type="ARBA" id="ARBA00023242"/>
    </source>
</evidence>
<name>A0A183BJR9_GLOPA</name>
<evidence type="ECO:0000256" key="9">
    <source>
        <dbReference type="ARBA" id="ARBA00048830"/>
    </source>
</evidence>
<dbReference type="GO" id="GO:1990817">
    <property type="term" value="F:poly(A) RNA polymerase activity"/>
    <property type="evidence" value="ECO:0007669"/>
    <property type="project" value="UniProtKB-EC"/>
</dbReference>
<comment type="similarity">
    <text evidence="2">Belongs to the poly(A) polymerase family.</text>
</comment>
<keyword evidence="8" id="KW-0539">Nucleus</keyword>
<dbReference type="InterPro" id="IPR043519">
    <property type="entry name" value="NT_sf"/>
</dbReference>
<reference evidence="11" key="1">
    <citation type="submission" date="2013-12" db="EMBL/GenBank/DDBJ databases">
        <authorList>
            <person name="Aslett M."/>
        </authorList>
    </citation>
    <scope>NUCLEOTIDE SEQUENCE [LARGE SCALE GENOMIC DNA]</scope>
    <source>
        <strain evidence="11">Lindley</strain>
    </source>
</reference>
<evidence type="ECO:0000256" key="2">
    <source>
        <dbReference type="ARBA" id="ARBA00010912"/>
    </source>
</evidence>
<dbReference type="GO" id="GO:0005634">
    <property type="term" value="C:nucleus"/>
    <property type="evidence" value="ECO:0007669"/>
    <property type="project" value="UniProtKB-SubCell"/>
</dbReference>
<accession>A0A183BJR9</accession>
<dbReference type="EC" id="2.7.7.19" evidence="3"/>
<keyword evidence="4" id="KW-0507">mRNA processing</keyword>
<dbReference type="SUPFAM" id="SSF81301">
    <property type="entry name" value="Nucleotidyltransferase"/>
    <property type="match status" value="1"/>
</dbReference>
<evidence type="ECO:0000259" key="10">
    <source>
        <dbReference type="Pfam" id="PF04928"/>
    </source>
</evidence>
<feature type="domain" description="Poly(A) polymerase central" evidence="10">
    <location>
        <begin position="142"/>
        <end position="219"/>
    </location>
</feature>
<reference evidence="12" key="3">
    <citation type="submission" date="2016-06" db="UniProtKB">
        <authorList>
            <consortium name="WormBaseParasite"/>
        </authorList>
    </citation>
    <scope>IDENTIFICATION</scope>
</reference>
<dbReference type="PANTHER" id="PTHR10682:SF10">
    <property type="entry name" value="POLYNUCLEOTIDE ADENYLYLTRANSFERASE"/>
    <property type="match status" value="1"/>
</dbReference>
<evidence type="ECO:0000256" key="3">
    <source>
        <dbReference type="ARBA" id="ARBA00012388"/>
    </source>
</evidence>
<dbReference type="GO" id="GO:0006397">
    <property type="term" value="P:mRNA processing"/>
    <property type="evidence" value="ECO:0007669"/>
    <property type="project" value="UniProtKB-KW"/>
</dbReference>
<comment type="subcellular location">
    <subcellularLocation>
        <location evidence="1">Nucleus</location>
    </subcellularLocation>
</comment>
<dbReference type="InterPro" id="IPR007012">
    <property type="entry name" value="PolA_pol_cen_dom"/>
</dbReference>
<evidence type="ECO:0000256" key="7">
    <source>
        <dbReference type="ARBA" id="ARBA00022840"/>
    </source>
</evidence>
<keyword evidence="5" id="KW-0808">Transferase</keyword>
<dbReference type="WBParaSite" id="GPLIN_000084800">
    <property type="protein sequence ID" value="GPLIN_000084800"/>
    <property type="gene ID" value="GPLIN_000084800"/>
</dbReference>
<dbReference type="GO" id="GO:0005524">
    <property type="term" value="F:ATP binding"/>
    <property type="evidence" value="ECO:0007669"/>
    <property type="project" value="UniProtKB-KW"/>
</dbReference>
<sequence length="227" mass="25843">MWAAKHLEKSNLRLVNSGSHSLYAELEGSDLDLVCFLPNNINVYKFYGSDGDSLVSMLKNLLDEKKINWISGKVKLIQIEHKDMNIDLSLVPIPGHYLVQKNHCLESDEIVKETKFESAIYSLAGLRTAKYLFLNVPNQPMFSSLLKAVKIWARNRLIYSGIFGYLNGVALSVMAAKICIVYPNAPITYLFQQFFMVYSKWDWLHVPVLLEELSPSSLNKLTQLPNN</sequence>
<comment type="catalytic activity">
    <reaction evidence="9">
        <text>RNA(n) + ATP = RNA(n)-3'-adenine ribonucleotide + diphosphate</text>
        <dbReference type="Rhea" id="RHEA:11332"/>
        <dbReference type="Rhea" id="RHEA-COMP:14527"/>
        <dbReference type="Rhea" id="RHEA-COMP:17347"/>
        <dbReference type="ChEBI" id="CHEBI:30616"/>
        <dbReference type="ChEBI" id="CHEBI:33019"/>
        <dbReference type="ChEBI" id="CHEBI:140395"/>
        <dbReference type="ChEBI" id="CHEBI:173115"/>
        <dbReference type="EC" id="2.7.7.19"/>
    </reaction>
</comment>
<evidence type="ECO:0000256" key="5">
    <source>
        <dbReference type="ARBA" id="ARBA00022679"/>
    </source>
</evidence>
<keyword evidence="11" id="KW-1185">Reference proteome</keyword>